<dbReference type="AlphaFoldDB" id="A0A8G0ZXY2"/>
<reference evidence="13" key="1">
    <citation type="submission" date="2021-02" db="EMBL/GenBank/DDBJ databases">
        <title>Rhodobacter shimadae sp. nov., an aerobic anoxygenic phototrophic bacterium isolated from a hot spring.</title>
        <authorList>
            <person name="Muramatsu S."/>
            <person name="Haruta S."/>
            <person name="Hirose S."/>
            <person name="Hanada S."/>
        </authorList>
    </citation>
    <scope>NUCLEOTIDE SEQUENCE</scope>
    <source>
        <strain evidence="13">N10</strain>
    </source>
</reference>
<keyword evidence="5" id="KW-0597">Phosphoprotein</keyword>
<dbReference type="RefSeq" id="WP_220663173.1">
    <property type="nucleotide sequence ID" value="NZ_CP069370.1"/>
</dbReference>
<evidence type="ECO:0000256" key="7">
    <source>
        <dbReference type="ARBA" id="ARBA00022741"/>
    </source>
</evidence>
<dbReference type="InterPro" id="IPR050351">
    <property type="entry name" value="BphY/WalK/GraS-like"/>
</dbReference>
<dbReference type="CDD" id="cd00130">
    <property type="entry name" value="PAS"/>
    <property type="match status" value="1"/>
</dbReference>
<dbReference type="SUPFAM" id="SSF55785">
    <property type="entry name" value="PYP-like sensor domain (PAS domain)"/>
    <property type="match status" value="1"/>
</dbReference>
<dbReference type="EC" id="2.7.13.3" evidence="3"/>
<keyword evidence="6" id="KW-0808">Transferase</keyword>
<gene>
    <name evidence="13" type="ORF">JO391_05440</name>
</gene>
<dbReference type="Gene3D" id="3.30.565.10">
    <property type="entry name" value="Histidine kinase-like ATPase, C-terminal domain"/>
    <property type="match status" value="1"/>
</dbReference>
<protein>
    <recommendedName>
        <fullName evidence="3">histidine kinase</fullName>
        <ecNumber evidence="3">2.7.13.3</ecNumber>
    </recommendedName>
</protein>
<keyword evidence="14" id="KW-1185">Reference proteome</keyword>
<dbReference type="InterPro" id="IPR003661">
    <property type="entry name" value="HisK_dim/P_dom"/>
</dbReference>
<evidence type="ECO:0000256" key="4">
    <source>
        <dbReference type="ARBA" id="ARBA00022475"/>
    </source>
</evidence>
<proteinExistence type="predicted"/>
<comment type="subcellular location">
    <subcellularLocation>
        <location evidence="2">Cell membrane</location>
    </subcellularLocation>
</comment>
<dbReference type="InterPro" id="IPR005467">
    <property type="entry name" value="His_kinase_dom"/>
</dbReference>
<dbReference type="Gene3D" id="3.30.450.20">
    <property type="entry name" value="PAS domain"/>
    <property type="match status" value="1"/>
</dbReference>
<evidence type="ECO:0000256" key="2">
    <source>
        <dbReference type="ARBA" id="ARBA00004236"/>
    </source>
</evidence>
<evidence type="ECO:0000256" key="1">
    <source>
        <dbReference type="ARBA" id="ARBA00000085"/>
    </source>
</evidence>
<dbReference type="GO" id="GO:0000155">
    <property type="term" value="F:phosphorelay sensor kinase activity"/>
    <property type="evidence" value="ECO:0007669"/>
    <property type="project" value="InterPro"/>
</dbReference>
<dbReference type="InterPro" id="IPR036097">
    <property type="entry name" value="HisK_dim/P_sf"/>
</dbReference>
<dbReference type="PROSITE" id="PS50109">
    <property type="entry name" value="HIS_KIN"/>
    <property type="match status" value="1"/>
</dbReference>
<dbReference type="Pfam" id="PF02518">
    <property type="entry name" value="HATPase_c"/>
    <property type="match status" value="1"/>
</dbReference>
<evidence type="ECO:0000256" key="5">
    <source>
        <dbReference type="ARBA" id="ARBA00022553"/>
    </source>
</evidence>
<evidence type="ECO:0000313" key="13">
    <source>
        <dbReference type="EMBL" id="QYZ70956.1"/>
    </source>
</evidence>
<dbReference type="SMART" id="SM00388">
    <property type="entry name" value="HisKA"/>
    <property type="match status" value="1"/>
</dbReference>
<dbReference type="GO" id="GO:0004721">
    <property type="term" value="F:phosphoprotein phosphatase activity"/>
    <property type="evidence" value="ECO:0007669"/>
    <property type="project" value="TreeGrafter"/>
</dbReference>
<evidence type="ECO:0000256" key="9">
    <source>
        <dbReference type="ARBA" id="ARBA00022840"/>
    </source>
</evidence>
<dbReference type="CDD" id="cd00082">
    <property type="entry name" value="HisKA"/>
    <property type="match status" value="1"/>
</dbReference>
<evidence type="ECO:0000256" key="3">
    <source>
        <dbReference type="ARBA" id="ARBA00012438"/>
    </source>
</evidence>
<feature type="domain" description="Histidine kinase" evidence="12">
    <location>
        <begin position="122"/>
        <end position="343"/>
    </location>
</feature>
<sequence>MPDEFADLMLKGLPMPALLVDGDERIVSINDEAERLLGKMSLGRLYMLPLRQPALREAIAAALKDGRGARVRHVVPGPSQEQVHMVTVSPILGQKHRAVLCVFEDVTGHEQVEQMRRDFVANVSHELRTPLTALLGFIETLRGAARDDAAARDRFLNIMEREAGRMNRLVRDLLHLSRVEAEERIRPTDPVDPVAVVQSALSSLKPLAEAHGVMLDLKTDSAPRSVPADGDQLMQVITNLTENAIKYGGADRPVTVRLSREVLAKGPMLRIDVVDRGEGIAAEHLPRLTERFYRVDAHRSREKGGTGLGLAIVKHIVHRHRGTFRIDSRIGEGSTFTVYFPEL</sequence>
<evidence type="ECO:0000256" key="8">
    <source>
        <dbReference type="ARBA" id="ARBA00022777"/>
    </source>
</evidence>
<dbReference type="PRINTS" id="PR00344">
    <property type="entry name" value="BCTRLSENSOR"/>
</dbReference>
<dbReference type="PANTHER" id="PTHR45453:SF1">
    <property type="entry name" value="PHOSPHATE REGULON SENSOR PROTEIN PHOR"/>
    <property type="match status" value="1"/>
</dbReference>
<comment type="catalytic activity">
    <reaction evidence="1">
        <text>ATP + protein L-histidine = ADP + protein N-phospho-L-histidine.</text>
        <dbReference type="EC" id="2.7.13.3"/>
    </reaction>
</comment>
<evidence type="ECO:0000256" key="6">
    <source>
        <dbReference type="ARBA" id="ARBA00022679"/>
    </source>
</evidence>
<dbReference type="InterPro" id="IPR000014">
    <property type="entry name" value="PAS"/>
</dbReference>
<evidence type="ECO:0000259" key="12">
    <source>
        <dbReference type="PROSITE" id="PS50109"/>
    </source>
</evidence>
<dbReference type="Pfam" id="PF00512">
    <property type="entry name" value="HisKA"/>
    <property type="match status" value="1"/>
</dbReference>
<keyword evidence="4" id="KW-1003">Cell membrane</keyword>
<name>A0A8G0ZXY2_9RHOB</name>
<dbReference type="KEGG" id="nsm:JO391_05440"/>
<dbReference type="InterPro" id="IPR013656">
    <property type="entry name" value="PAS_4"/>
</dbReference>
<dbReference type="FunFam" id="3.30.565.10:FF:000006">
    <property type="entry name" value="Sensor histidine kinase WalK"/>
    <property type="match status" value="1"/>
</dbReference>
<dbReference type="SUPFAM" id="SSF55874">
    <property type="entry name" value="ATPase domain of HSP90 chaperone/DNA topoisomerase II/histidine kinase"/>
    <property type="match status" value="1"/>
</dbReference>
<dbReference type="InterPro" id="IPR036890">
    <property type="entry name" value="HATPase_C_sf"/>
</dbReference>
<dbReference type="Pfam" id="PF08448">
    <property type="entry name" value="PAS_4"/>
    <property type="match status" value="1"/>
</dbReference>
<dbReference type="GO" id="GO:0005886">
    <property type="term" value="C:plasma membrane"/>
    <property type="evidence" value="ECO:0007669"/>
    <property type="project" value="UniProtKB-SubCell"/>
</dbReference>
<dbReference type="GO" id="GO:0005524">
    <property type="term" value="F:ATP binding"/>
    <property type="evidence" value="ECO:0007669"/>
    <property type="project" value="UniProtKB-KW"/>
</dbReference>
<evidence type="ECO:0000256" key="10">
    <source>
        <dbReference type="ARBA" id="ARBA00023012"/>
    </source>
</evidence>
<dbReference type="SUPFAM" id="SSF47384">
    <property type="entry name" value="Homodimeric domain of signal transducing histidine kinase"/>
    <property type="match status" value="1"/>
</dbReference>
<keyword evidence="8" id="KW-0418">Kinase</keyword>
<dbReference type="InterPro" id="IPR003594">
    <property type="entry name" value="HATPase_dom"/>
</dbReference>
<dbReference type="PANTHER" id="PTHR45453">
    <property type="entry name" value="PHOSPHATE REGULON SENSOR PROTEIN PHOR"/>
    <property type="match status" value="1"/>
</dbReference>
<keyword evidence="11" id="KW-0472">Membrane</keyword>
<organism evidence="13 14">
    <name type="scientific">Neotabrizicola shimadae</name>
    <dbReference type="NCBI Taxonomy" id="2807096"/>
    <lineage>
        <taxon>Bacteria</taxon>
        <taxon>Pseudomonadati</taxon>
        <taxon>Pseudomonadota</taxon>
        <taxon>Alphaproteobacteria</taxon>
        <taxon>Rhodobacterales</taxon>
        <taxon>Paracoccaceae</taxon>
        <taxon>Neotabrizicola</taxon>
    </lineage>
</organism>
<keyword evidence="7" id="KW-0547">Nucleotide-binding</keyword>
<dbReference type="GO" id="GO:0016036">
    <property type="term" value="P:cellular response to phosphate starvation"/>
    <property type="evidence" value="ECO:0007669"/>
    <property type="project" value="TreeGrafter"/>
</dbReference>
<dbReference type="InterPro" id="IPR035965">
    <property type="entry name" value="PAS-like_dom_sf"/>
</dbReference>
<keyword evidence="9" id="KW-0067">ATP-binding</keyword>
<dbReference type="Gene3D" id="1.10.287.130">
    <property type="match status" value="1"/>
</dbReference>
<dbReference type="SMART" id="SM00387">
    <property type="entry name" value="HATPase_c"/>
    <property type="match status" value="1"/>
</dbReference>
<evidence type="ECO:0000256" key="11">
    <source>
        <dbReference type="ARBA" id="ARBA00023136"/>
    </source>
</evidence>
<dbReference type="EMBL" id="CP069370">
    <property type="protein sequence ID" value="QYZ70956.1"/>
    <property type="molecule type" value="Genomic_DNA"/>
</dbReference>
<dbReference type="InterPro" id="IPR004358">
    <property type="entry name" value="Sig_transdc_His_kin-like_C"/>
</dbReference>
<dbReference type="FunFam" id="1.10.287.130:FF:000008">
    <property type="entry name" value="Two-component sensor histidine kinase"/>
    <property type="match status" value="1"/>
</dbReference>
<evidence type="ECO:0000313" key="14">
    <source>
        <dbReference type="Proteomes" id="UP000826300"/>
    </source>
</evidence>
<keyword evidence="10" id="KW-0902">Two-component regulatory system</keyword>
<accession>A0A8G0ZXY2</accession>
<dbReference type="Proteomes" id="UP000826300">
    <property type="component" value="Chromosome"/>
</dbReference>